<evidence type="ECO:0000256" key="4">
    <source>
        <dbReference type="ARBA" id="ARBA00023242"/>
    </source>
</evidence>
<dbReference type="Proteomes" id="UP001219518">
    <property type="component" value="Unassembled WGS sequence"/>
</dbReference>
<comment type="function">
    <text evidence="5">Involved in rRNA-processing and ribosome biogenesis.</text>
</comment>
<proteinExistence type="inferred from homology"/>
<keyword evidence="3" id="KW-0698">rRNA processing</keyword>
<keyword evidence="4" id="KW-0539">Nucleus</keyword>
<comment type="subcellular location">
    <subcellularLocation>
        <location evidence="1">Nucleus</location>
        <location evidence="1">Nucleolus</location>
    </subcellularLocation>
</comment>
<dbReference type="Pfam" id="PF24779">
    <property type="entry name" value="UTP23_sensor"/>
    <property type="match status" value="1"/>
</dbReference>
<comment type="similarity">
    <text evidence="6">Belongs to the UTP23/FCF1 family. UTP23 subfamily.</text>
</comment>
<keyword evidence="11" id="KW-1185">Reference proteome</keyword>
<evidence type="ECO:0000256" key="5">
    <source>
        <dbReference type="ARBA" id="ARBA00037300"/>
    </source>
</evidence>
<sequence length="254" mass="28877">MRINRHKRIQKTLAFYSNNFGFRKPFQVLIDGTFCFVALKDKLDIQDQLKKYLGDDIKLLTTPCIVLETEKLGKSVFGAMLIIKKFPIHKCSHKDKPVTGSECLKSMIGTSNPNRYIIATQDRDLQNILRSIPAVPLLYFYNKAPTLEAPTDESYTAASQAAKNLWGVSEFEQVTLAKLKEVELGIKPGGEPAPKKRKKKKGPNPLSCKKSKKKKIDSIQPETKNDGRVKKKRCRKNKRIPQHVKEELLHMKSA</sequence>
<feature type="compositionally biased region" description="Basic and acidic residues" evidence="8">
    <location>
        <begin position="243"/>
        <end position="254"/>
    </location>
</feature>
<evidence type="ECO:0000313" key="11">
    <source>
        <dbReference type="Proteomes" id="UP001219518"/>
    </source>
</evidence>
<accession>A0AAE1H325</accession>
<evidence type="ECO:0000256" key="3">
    <source>
        <dbReference type="ARBA" id="ARBA00022552"/>
    </source>
</evidence>
<dbReference type="InterPro" id="IPR057776">
    <property type="entry name" value="UTP23_sensor"/>
</dbReference>
<evidence type="ECO:0000256" key="2">
    <source>
        <dbReference type="ARBA" id="ARBA00022517"/>
    </source>
</evidence>
<dbReference type="FunFam" id="3.40.50.1010:FF:000006">
    <property type="entry name" value="rRNA-processing protein UTP23 homolog"/>
    <property type="match status" value="1"/>
</dbReference>
<dbReference type="Pfam" id="PF04900">
    <property type="entry name" value="Fcf1"/>
    <property type="match status" value="1"/>
</dbReference>
<dbReference type="GO" id="GO:0006364">
    <property type="term" value="P:rRNA processing"/>
    <property type="evidence" value="ECO:0007669"/>
    <property type="project" value="UniProtKB-KW"/>
</dbReference>
<keyword evidence="2" id="KW-0690">Ribosome biogenesis</keyword>
<evidence type="ECO:0000259" key="9">
    <source>
        <dbReference type="Pfam" id="PF24779"/>
    </source>
</evidence>
<reference evidence="10" key="1">
    <citation type="submission" date="2021-07" db="EMBL/GenBank/DDBJ databases">
        <authorList>
            <person name="Catto M.A."/>
            <person name="Jacobson A."/>
            <person name="Kennedy G."/>
            <person name="Labadie P."/>
            <person name="Hunt B.G."/>
            <person name="Srinivasan R."/>
        </authorList>
    </citation>
    <scope>NUCLEOTIDE SEQUENCE</scope>
    <source>
        <strain evidence="10">PL_HMW_Pooled</strain>
        <tissue evidence="10">Head</tissue>
    </source>
</reference>
<evidence type="ECO:0000256" key="8">
    <source>
        <dbReference type="SAM" id="MobiDB-lite"/>
    </source>
</evidence>
<dbReference type="CDD" id="cd09866">
    <property type="entry name" value="PIN_Fcf1-Utp23-H"/>
    <property type="match status" value="1"/>
</dbReference>
<feature type="compositionally biased region" description="Basic residues" evidence="8">
    <location>
        <begin position="229"/>
        <end position="242"/>
    </location>
</feature>
<dbReference type="Gene3D" id="3.40.50.1010">
    <property type="entry name" value="5'-nuclease"/>
    <property type="match status" value="1"/>
</dbReference>
<feature type="domain" description="UTP23 sensor motif region" evidence="9">
    <location>
        <begin position="194"/>
        <end position="213"/>
    </location>
</feature>
<evidence type="ECO:0000256" key="7">
    <source>
        <dbReference type="ARBA" id="ARBA00071400"/>
    </source>
</evidence>
<protein>
    <recommendedName>
        <fullName evidence="7">rRNA-processing protein UTP23 homolog</fullName>
    </recommendedName>
</protein>
<dbReference type="InterPro" id="IPR029060">
    <property type="entry name" value="PIN-like_dom_sf"/>
</dbReference>
<dbReference type="InterPro" id="IPR006984">
    <property type="entry name" value="Fcf1/UTP23"/>
</dbReference>
<dbReference type="SUPFAM" id="SSF88723">
    <property type="entry name" value="PIN domain-like"/>
    <property type="match status" value="1"/>
</dbReference>
<dbReference type="PANTHER" id="PTHR12416">
    <property type="entry name" value="RRNA-PROCESSING PROTEIN UTP23 HOMOLOG"/>
    <property type="match status" value="1"/>
</dbReference>
<dbReference type="EMBL" id="JAHWGI010000349">
    <property type="protein sequence ID" value="KAK3914050.1"/>
    <property type="molecule type" value="Genomic_DNA"/>
</dbReference>
<organism evidence="10 11">
    <name type="scientific">Frankliniella fusca</name>
    <dbReference type="NCBI Taxonomy" id="407009"/>
    <lineage>
        <taxon>Eukaryota</taxon>
        <taxon>Metazoa</taxon>
        <taxon>Ecdysozoa</taxon>
        <taxon>Arthropoda</taxon>
        <taxon>Hexapoda</taxon>
        <taxon>Insecta</taxon>
        <taxon>Pterygota</taxon>
        <taxon>Neoptera</taxon>
        <taxon>Paraneoptera</taxon>
        <taxon>Thysanoptera</taxon>
        <taxon>Terebrantia</taxon>
        <taxon>Thripoidea</taxon>
        <taxon>Thripidae</taxon>
        <taxon>Frankliniella</taxon>
    </lineage>
</organism>
<reference evidence="10" key="2">
    <citation type="journal article" date="2023" name="BMC Genomics">
        <title>Pest status, molecular evolution, and epigenetic factors derived from the genome assembly of Frankliniella fusca, a thysanopteran phytovirus vector.</title>
        <authorList>
            <person name="Catto M.A."/>
            <person name="Labadie P.E."/>
            <person name="Jacobson A.L."/>
            <person name="Kennedy G.G."/>
            <person name="Srinivasan R."/>
            <person name="Hunt B.G."/>
        </authorList>
    </citation>
    <scope>NUCLEOTIDE SEQUENCE</scope>
    <source>
        <strain evidence="10">PL_HMW_Pooled</strain>
    </source>
</reference>
<dbReference type="GO" id="GO:0032040">
    <property type="term" value="C:small-subunit processome"/>
    <property type="evidence" value="ECO:0007669"/>
    <property type="project" value="InterPro"/>
</dbReference>
<name>A0AAE1H325_9NEOP</name>
<evidence type="ECO:0000256" key="6">
    <source>
        <dbReference type="ARBA" id="ARBA00038503"/>
    </source>
</evidence>
<evidence type="ECO:0000256" key="1">
    <source>
        <dbReference type="ARBA" id="ARBA00004604"/>
    </source>
</evidence>
<gene>
    <name evidence="10" type="ORF">KUF71_023463</name>
</gene>
<evidence type="ECO:0000313" key="10">
    <source>
        <dbReference type="EMBL" id="KAK3914050.1"/>
    </source>
</evidence>
<feature type="region of interest" description="Disordered" evidence="8">
    <location>
        <begin position="186"/>
        <end position="254"/>
    </location>
</feature>
<dbReference type="AlphaFoldDB" id="A0AAE1H325"/>
<comment type="caution">
    <text evidence="10">The sequence shown here is derived from an EMBL/GenBank/DDBJ whole genome shotgun (WGS) entry which is preliminary data.</text>
</comment>